<organism evidence="2">
    <name type="scientific">marine sediment metagenome</name>
    <dbReference type="NCBI Taxonomy" id="412755"/>
    <lineage>
        <taxon>unclassified sequences</taxon>
        <taxon>metagenomes</taxon>
        <taxon>ecological metagenomes</taxon>
    </lineage>
</organism>
<comment type="caution">
    <text evidence="2">The sequence shown here is derived from an EMBL/GenBank/DDBJ whole genome shotgun (WGS) entry which is preliminary data.</text>
</comment>
<proteinExistence type="predicted"/>
<accession>A0A0F9TJT8</accession>
<gene>
    <name evidence="2" type="ORF">LCGC14_0383310</name>
</gene>
<protein>
    <submittedName>
        <fullName evidence="2">Uncharacterized protein</fullName>
    </submittedName>
</protein>
<name>A0A0F9TJT8_9ZZZZ</name>
<dbReference type="EMBL" id="LAZR01000314">
    <property type="protein sequence ID" value="KKN75172.1"/>
    <property type="molecule type" value="Genomic_DNA"/>
</dbReference>
<feature type="region of interest" description="Disordered" evidence="1">
    <location>
        <begin position="39"/>
        <end position="58"/>
    </location>
</feature>
<feature type="compositionally biased region" description="Basic and acidic residues" evidence="1">
    <location>
        <begin position="43"/>
        <end position="58"/>
    </location>
</feature>
<sequence>MKIVCAWCDKSMGEKPPLSDTRTTHGICDQCIRDCVMEDGDESRDGDYYKGNQEETQR</sequence>
<evidence type="ECO:0000313" key="2">
    <source>
        <dbReference type="EMBL" id="KKN75172.1"/>
    </source>
</evidence>
<reference evidence="2" key="1">
    <citation type="journal article" date="2015" name="Nature">
        <title>Complex archaea that bridge the gap between prokaryotes and eukaryotes.</title>
        <authorList>
            <person name="Spang A."/>
            <person name="Saw J.H."/>
            <person name="Jorgensen S.L."/>
            <person name="Zaremba-Niedzwiedzka K."/>
            <person name="Martijn J."/>
            <person name="Lind A.E."/>
            <person name="van Eijk R."/>
            <person name="Schleper C."/>
            <person name="Guy L."/>
            <person name="Ettema T.J."/>
        </authorList>
    </citation>
    <scope>NUCLEOTIDE SEQUENCE</scope>
</reference>
<dbReference type="AlphaFoldDB" id="A0A0F9TJT8"/>
<evidence type="ECO:0000256" key="1">
    <source>
        <dbReference type="SAM" id="MobiDB-lite"/>
    </source>
</evidence>